<organism evidence="2 3">
    <name type="scientific">Malus domestica</name>
    <name type="common">Apple</name>
    <name type="synonym">Pyrus malus</name>
    <dbReference type="NCBI Taxonomy" id="3750"/>
    <lineage>
        <taxon>Eukaryota</taxon>
        <taxon>Viridiplantae</taxon>
        <taxon>Streptophyta</taxon>
        <taxon>Embryophyta</taxon>
        <taxon>Tracheophyta</taxon>
        <taxon>Spermatophyta</taxon>
        <taxon>Magnoliopsida</taxon>
        <taxon>eudicotyledons</taxon>
        <taxon>Gunneridae</taxon>
        <taxon>Pentapetalae</taxon>
        <taxon>rosids</taxon>
        <taxon>fabids</taxon>
        <taxon>Rosales</taxon>
        <taxon>Rosaceae</taxon>
        <taxon>Amygdaloideae</taxon>
        <taxon>Maleae</taxon>
        <taxon>Malus</taxon>
    </lineage>
</organism>
<comment type="caution">
    <text evidence="2">The sequence shown here is derived from an EMBL/GenBank/DDBJ whole genome shotgun (WGS) entry which is preliminary data.</text>
</comment>
<dbReference type="GO" id="GO:0005634">
    <property type="term" value="C:nucleus"/>
    <property type="evidence" value="ECO:0007669"/>
    <property type="project" value="TreeGrafter"/>
</dbReference>
<reference evidence="2 3" key="1">
    <citation type="submission" date="2018-10" db="EMBL/GenBank/DDBJ databases">
        <title>A high-quality apple genome assembly.</title>
        <authorList>
            <person name="Hu J."/>
        </authorList>
    </citation>
    <scope>NUCLEOTIDE SEQUENCE [LARGE SCALE GENOMIC DNA]</scope>
    <source>
        <strain evidence="3">cv. HFTH1</strain>
        <tissue evidence="2">Young leaf</tissue>
    </source>
</reference>
<name>A0A498JPP1_MALDO</name>
<gene>
    <name evidence="2" type="ORF">DVH24_007766</name>
</gene>
<feature type="domain" description="EVE" evidence="1">
    <location>
        <begin position="9"/>
        <end position="80"/>
    </location>
</feature>
<dbReference type="InterPro" id="IPR015947">
    <property type="entry name" value="PUA-like_sf"/>
</dbReference>
<sequence>MAAEKQYWLLKSMKVSDLCCFYHSGPKACRVIRVFTIEREWYLEKGDDGVVDVKVVGEMRKPMDLKEMNGEEGLKGFALFR</sequence>
<dbReference type="AlphaFoldDB" id="A0A498JPP1"/>
<keyword evidence="3" id="KW-1185">Reference proteome</keyword>
<evidence type="ECO:0000313" key="2">
    <source>
        <dbReference type="EMBL" id="RXH97420.1"/>
    </source>
</evidence>
<dbReference type="STRING" id="3750.A0A498JPP1"/>
<dbReference type="InterPro" id="IPR002740">
    <property type="entry name" value="EVE_domain"/>
</dbReference>
<dbReference type="PANTHER" id="PTHR14087">
    <property type="entry name" value="THYMOCYTE NUCLEAR PROTEIN 1"/>
    <property type="match status" value="1"/>
</dbReference>
<dbReference type="InterPro" id="IPR052181">
    <property type="entry name" value="5hmC_binding"/>
</dbReference>
<proteinExistence type="predicted"/>
<evidence type="ECO:0000259" key="1">
    <source>
        <dbReference type="Pfam" id="PF01878"/>
    </source>
</evidence>
<dbReference type="SUPFAM" id="SSF88697">
    <property type="entry name" value="PUA domain-like"/>
    <property type="match status" value="1"/>
</dbReference>
<protein>
    <recommendedName>
        <fullName evidence="1">EVE domain-containing protein</fullName>
    </recommendedName>
</protein>
<dbReference type="Pfam" id="PF01878">
    <property type="entry name" value="EVE"/>
    <property type="match status" value="1"/>
</dbReference>
<dbReference type="Proteomes" id="UP000290289">
    <property type="component" value="Chromosome 5"/>
</dbReference>
<accession>A0A498JPP1</accession>
<evidence type="ECO:0000313" key="3">
    <source>
        <dbReference type="Proteomes" id="UP000290289"/>
    </source>
</evidence>
<dbReference type="EMBL" id="RDQH01000331">
    <property type="protein sequence ID" value="RXH97420.1"/>
    <property type="molecule type" value="Genomic_DNA"/>
</dbReference>
<dbReference type="Gene3D" id="3.10.590.10">
    <property type="entry name" value="ph1033 like domains"/>
    <property type="match status" value="1"/>
</dbReference>
<dbReference type="PANTHER" id="PTHR14087:SF8">
    <property type="entry name" value="OS03G0676100 PROTEIN"/>
    <property type="match status" value="1"/>
</dbReference>